<dbReference type="GeneID" id="110234415"/>
<name>A0A913WX26_EXADI</name>
<protein>
    <submittedName>
        <fullName evidence="2">Uncharacterized protein</fullName>
    </submittedName>
</protein>
<dbReference type="KEGG" id="epa:110234415"/>
<dbReference type="Proteomes" id="UP000887567">
    <property type="component" value="Unplaced"/>
</dbReference>
<feature type="region of interest" description="Disordered" evidence="1">
    <location>
        <begin position="101"/>
        <end position="126"/>
    </location>
</feature>
<organism evidence="2 3">
    <name type="scientific">Exaiptasia diaphana</name>
    <name type="common">Tropical sea anemone</name>
    <name type="synonym">Aiptasia pulchella</name>
    <dbReference type="NCBI Taxonomy" id="2652724"/>
    <lineage>
        <taxon>Eukaryota</taxon>
        <taxon>Metazoa</taxon>
        <taxon>Cnidaria</taxon>
        <taxon>Anthozoa</taxon>
        <taxon>Hexacorallia</taxon>
        <taxon>Actiniaria</taxon>
        <taxon>Aiptasiidae</taxon>
        <taxon>Exaiptasia</taxon>
    </lineage>
</organism>
<feature type="region of interest" description="Disordered" evidence="1">
    <location>
        <begin position="151"/>
        <end position="187"/>
    </location>
</feature>
<evidence type="ECO:0000313" key="2">
    <source>
        <dbReference type="EnsemblMetazoa" id="XP_020895453.1"/>
    </source>
</evidence>
<reference evidence="2" key="1">
    <citation type="submission" date="2022-11" db="UniProtKB">
        <authorList>
            <consortium name="EnsemblMetazoa"/>
        </authorList>
    </citation>
    <scope>IDENTIFICATION</scope>
</reference>
<proteinExistence type="predicted"/>
<evidence type="ECO:0000313" key="3">
    <source>
        <dbReference type="Proteomes" id="UP000887567"/>
    </source>
</evidence>
<dbReference type="RefSeq" id="XP_020895453.1">
    <property type="nucleotide sequence ID" value="XM_021039794.2"/>
</dbReference>
<feature type="compositionally biased region" description="Basic and acidic residues" evidence="1">
    <location>
        <begin position="11"/>
        <end position="28"/>
    </location>
</feature>
<keyword evidence="3" id="KW-1185">Reference proteome</keyword>
<feature type="compositionally biased region" description="Polar residues" evidence="1">
    <location>
        <begin position="43"/>
        <end position="67"/>
    </location>
</feature>
<feature type="compositionally biased region" description="Basic and acidic residues" evidence="1">
    <location>
        <begin position="107"/>
        <end position="126"/>
    </location>
</feature>
<feature type="region of interest" description="Disordered" evidence="1">
    <location>
        <begin position="1"/>
        <end position="67"/>
    </location>
</feature>
<feature type="compositionally biased region" description="Basic and acidic residues" evidence="1">
    <location>
        <begin position="173"/>
        <end position="185"/>
    </location>
</feature>
<evidence type="ECO:0000256" key="1">
    <source>
        <dbReference type="SAM" id="MobiDB-lite"/>
    </source>
</evidence>
<dbReference type="EnsemblMetazoa" id="XM_021039794.2">
    <property type="protein sequence ID" value="XP_020895453.1"/>
    <property type="gene ID" value="LOC110234415"/>
</dbReference>
<accession>A0A913WX26</accession>
<dbReference type="AlphaFoldDB" id="A0A913WX26"/>
<sequence>MTRHKMSAPPSERKNSHGKIDKSKEKKSVLPVLKPFKSKQHVKQPQSPSEHPSKQQSEITFSEGTYVNNKSKHELILKYTEGKAHTRNHQKLSMAVPVTLPHLGLGSDKHQTQQADDHSKDMKAKHSDQLPHLMNQQNLLKSSTASKQAQNLNLSDFGKPGVRKGQSSILISSDEHGSKVRRDANGYKLPMSAASASKAYGDRLTTFEQSEIVDYDDENGS</sequence>